<evidence type="ECO:0000256" key="1">
    <source>
        <dbReference type="ARBA" id="ARBA00022679"/>
    </source>
</evidence>
<dbReference type="EMBL" id="OU900097">
    <property type="protein sequence ID" value="CAG9861170.1"/>
    <property type="molecule type" value="Genomic_DNA"/>
</dbReference>
<comment type="catalytic activity">
    <reaction evidence="13">
        <text>serotonin + acetyl-CoA = N-acetylserotonin + CoA + H(+)</text>
        <dbReference type="Rhea" id="RHEA:25217"/>
        <dbReference type="ChEBI" id="CHEBI:15378"/>
        <dbReference type="ChEBI" id="CHEBI:17697"/>
        <dbReference type="ChEBI" id="CHEBI:57287"/>
        <dbReference type="ChEBI" id="CHEBI:57288"/>
        <dbReference type="ChEBI" id="CHEBI:350546"/>
        <dbReference type="EC" id="2.3.1.87"/>
    </reaction>
    <physiologicalReaction direction="left-to-right" evidence="13">
        <dbReference type="Rhea" id="RHEA:25218"/>
    </physiologicalReaction>
</comment>
<dbReference type="InterPro" id="IPR016181">
    <property type="entry name" value="Acyl_CoA_acyltransferase"/>
</dbReference>
<gene>
    <name evidence="15" type="ORF">PHYEVI_LOCUS7513</name>
</gene>
<dbReference type="PROSITE" id="PS51186">
    <property type="entry name" value="GNAT"/>
    <property type="match status" value="1"/>
</dbReference>
<dbReference type="Gene3D" id="3.40.630.30">
    <property type="match status" value="1"/>
</dbReference>
<dbReference type="Pfam" id="PF00583">
    <property type="entry name" value="Acetyltransf_1"/>
    <property type="match status" value="1"/>
</dbReference>
<dbReference type="GO" id="GO:0004059">
    <property type="term" value="F:aralkylamine N-acetyltransferase activity"/>
    <property type="evidence" value="ECO:0007669"/>
    <property type="project" value="UniProtKB-EC"/>
</dbReference>
<comment type="catalytic activity">
    <reaction evidence="8">
        <text>serotonin + (5Z,8Z,11Z,14Z)-eicosatetraenoyl-CoA = N-[(5Z,8Z,11Z,14Z)-eicosatetraenoyl]-serotonin + CoA + H(+)</text>
        <dbReference type="Rhea" id="RHEA:51396"/>
        <dbReference type="ChEBI" id="CHEBI:15378"/>
        <dbReference type="ChEBI" id="CHEBI:57287"/>
        <dbReference type="ChEBI" id="CHEBI:57368"/>
        <dbReference type="ChEBI" id="CHEBI:132255"/>
        <dbReference type="ChEBI" id="CHEBI:350546"/>
    </reaction>
    <physiologicalReaction direction="left-to-right" evidence="8">
        <dbReference type="Rhea" id="RHEA:51397"/>
    </physiologicalReaction>
</comment>
<reference evidence="15" key="1">
    <citation type="submission" date="2022-01" db="EMBL/GenBank/DDBJ databases">
        <authorList>
            <person name="King R."/>
        </authorList>
    </citation>
    <scope>NUCLEOTIDE SEQUENCE</scope>
</reference>
<keyword evidence="1" id="KW-0808">Transferase</keyword>
<comment type="catalytic activity">
    <reaction evidence="6">
        <text>dopamine + (9Z)-octadecenoyl-CoA = N-(9Z-octadecanoyl)-dopamine + CoA + H(+)</text>
        <dbReference type="Rhea" id="RHEA:51380"/>
        <dbReference type="ChEBI" id="CHEBI:15378"/>
        <dbReference type="ChEBI" id="CHEBI:31883"/>
        <dbReference type="ChEBI" id="CHEBI:57287"/>
        <dbReference type="ChEBI" id="CHEBI:57387"/>
        <dbReference type="ChEBI" id="CHEBI:59905"/>
    </reaction>
    <physiologicalReaction direction="left-to-right" evidence="6">
        <dbReference type="Rhea" id="RHEA:51381"/>
    </physiologicalReaction>
</comment>
<protein>
    <recommendedName>
        <fullName evidence="5">aralkylamine N-acetyltransferase</fullName>
        <ecNumber evidence="5">2.3.1.87</ecNumber>
    </recommendedName>
</protein>
<evidence type="ECO:0000256" key="4">
    <source>
        <dbReference type="ARBA" id="ARBA00038182"/>
    </source>
</evidence>
<evidence type="ECO:0000256" key="10">
    <source>
        <dbReference type="ARBA" id="ARBA00051823"/>
    </source>
</evidence>
<dbReference type="OrthoDB" id="41532at2759"/>
<evidence type="ECO:0000313" key="15">
    <source>
        <dbReference type="EMBL" id="CAG9861170.1"/>
    </source>
</evidence>
<proteinExistence type="inferred from homology"/>
<dbReference type="AlphaFoldDB" id="A0A9N9TQF2"/>
<evidence type="ECO:0000256" key="3">
    <source>
        <dbReference type="ARBA" id="ARBA00037926"/>
    </source>
</evidence>
<keyword evidence="16" id="KW-1185">Reference proteome</keyword>
<evidence type="ECO:0000256" key="12">
    <source>
        <dbReference type="ARBA" id="ARBA00052335"/>
    </source>
</evidence>
<dbReference type="InterPro" id="IPR000182">
    <property type="entry name" value="GNAT_dom"/>
</dbReference>
<evidence type="ECO:0000256" key="5">
    <source>
        <dbReference type="ARBA" id="ARBA00039114"/>
    </source>
</evidence>
<evidence type="ECO:0000259" key="14">
    <source>
        <dbReference type="PROSITE" id="PS51186"/>
    </source>
</evidence>
<comment type="catalytic activity">
    <reaction evidence="11">
        <text>serotonin + hexadecanoyl-CoA = N-hexadecanoyl-serotonin + CoA + H(+)</text>
        <dbReference type="Rhea" id="RHEA:51384"/>
        <dbReference type="ChEBI" id="CHEBI:15378"/>
        <dbReference type="ChEBI" id="CHEBI:57287"/>
        <dbReference type="ChEBI" id="CHEBI:57379"/>
        <dbReference type="ChEBI" id="CHEBI:134059"/>
        <dbReference type="ChEBI" id="CHEBI:350546"/>
    </reaction>
    <physiologicalReaction direction="left-to-right" evidence="11">
        <dbReference type="Rhea" id="RHEA:51385"/>
    </physiologicalReaction>
</comment>
<feature type="domain" description="N-acetyltransferase" evidence="14">
    <location>
        <begin position="7"/>
        <end position="213"/>
    </location>
</feature>
<comment type="catalytic activity">
    <reaction evidence="12">
        <text>dopamine + hexadecanoyl-CoA = N-hexadecanoyl-dopamine + CoA + H(+)</text>
        <dbReference type="Rhea" id="RHEA:51376"/>
        <dbReference type="ChEBI" id="CHEBI:15378"/>
        <dbReference type="ChEBI" id="CHEBI:57287"/>
        <dbReference type="ChEBI" id="CHEBI:57379"/>
        <dbReference type="ChEBI" id="CHEBI:59905"/>
        <dbReference type="ChEBI" id="CHEBI:134058"/>
    </reaction>
    <physiologicalReaction direction="left-to-right" evidence="12">
        <dbReference type="Rhea" id="RHEA:51377"/>
    </physiologicalReaction>
</comment>
<dbReference type="FunFam" id="3.40.630.30:FF:000046">
    <property type="entry name" value="Dopamine N-acetyltransferase"/>
    <property type="match status" value="1"/>
</dbReference>
<organism evidence="15 16">
    <name type="scientific">Phyllotreta striolata</name>
    <name type="common">Striped flea beetle</name>
    <name type="synonym">Crioceris striolata</name>
    <dbReference type="NCBI Taxonomy" id="444603"/>
    <lineage>
        <taxon>Eukaryota</taxon>
        <taxon>Metazoa</taxon>
        <taxon>Ecdysozoa</taxon>
        <taxon>Arthropoda</taxon>
        <taxon>Hexapoda</taxon>
        <taxon>Insecta</taxon>
        <taxon>Pterygota</taxon>
        <taxon>Neoptera</taxon>
        <taxon>Endopterygota</taxon>
        <taxon>Coleoptera</taxon>
        <taxon>Polyphaga</taxon>
        <taxon>Cucujiformia</taxon>
        <taxon>Chrysomeloidea</taxon>
        <taxon>Chrysomelidae</taxon>
        <taxon>Galerucinae</taxon>
        <taxon>Alticini</taxon>
        <taxon>Phyllotreta</taxon>
    </lineage>
</organism>
<comment type="catalytic activity">
    <reaction evidence="9">
        <text>dopamine + acetyl-CoA = N-acetyldopamine + CoA + H(+)</text>
        <dbReference type="Rhea" id="RHEA:51388"/>
        <dbReference type="ChEBI" id="CHEBI:15378"/>
        <dbReference type="ChEBI" id="CHEBI:57287"/>
        <dbReference type="ChEBI" id="CHEBI:57288"/>
        <dbReference type="ChEBI" id="CHEBI:59905"/>
        <dbReference type="ChEBI" id="CHEBI:125678"/>
    </reaction>
    <physiologicalReaction direction="left-to-right" evidence="9">
        <dbReference type="Rhea" id="RHEA:51389"/>
    </physiologicalReaction>
</comment>
<dbReference type="EC" id="2.3.1.87" evidence="5"/>
<name>A0A9N9TQF2_PHYSR</name>
<dbReference type="PANTHER" id="PTHR20905:SF1">
    <property type="entry name" value="AT07410P-RELATED"/>
    <property type="match status" value="1"/>
</dbReference>
<evidence type="ECO:0000256" key="8">
    <source>
        <dbReference type="ARBA" id="ARBA00051284"/>
    </source>
</evidence>
<evidence type="ECO:0000256" key="2">
    <source>
        <dbReference type="ARBA" id="ARBA00023315"/>
    </source>
</evidence>
<evidence type="ECO:0000256" key="13">
    <source>
        <dbReference type="ARBA" id="ARBA00052491"/>
    </source>
</evidence>
<keyword evidence="2" id="KW-0012">Acyltransferase</keyword>
<sequence>MSPTLAYEIKPVTEENRQEITDFLRTVFFKEEPLNAYLELITEENQACPTLEEFTLRHLDDGVNLMAVRNNEIIGICLCVAVEKGVTEPFDCENEKYNKIVEVLDYAERQCDPFEVYPECVRGVAVQVISVKESCTGRGIAAHLIREACKIAGERKFEFMNITCTGLYSAKLAAKLNFDLKYTLNYSDYQRNGIVVFKPQLPHTSINVYLKKL</sequence>
<comment type="pathway">
    <text evidence="3">Aromatic compound metabolism; melatonin biosynthesis; melatonin from serotonin: step 1/2.</text>
</comment>
<dbReference type="PANTHER" id="PTHR20905">
    <property type="entry name" value="N-ACETYLTRANSFERASE-RELATED"/>
    <property type="match status" value="1"/>
</dbReference>
<evidence type="ECO:0000256" key="6">
    <source>
        <dbReference type="ARBA" id="ARBA00050189"/>
    </source>
</evidence>
<evidence type="ECO:0000256" key="11">
    <source>
        <dbReference type="ARBA" id="ARBA00052178"/>
    </source>
</evidence>
<accession>A0A9N9TQF2</accession>
<comment type="catalytic activity">
    <reaction evidence="10">
        <text>serotonin + (9Z)-octadecenoyl-CoA = N-(9Z-octadecenoyl)-serotonin + CoA + H(+)</text>
        <dbReference type="Rhea" id="RHEA:51392"/>
        <dbReference type="ChEBI" id="CHEBI:15378"/>
        <dbReference type="ChEBI" id="CHEBI:57287"/>
        <dbReference type="ChEBI" id="CHEBI:57387"/>
        <dbReference type="ChEBI" id="CHEBI:134064"/>
        <dbReference type="ChEBI" id="CHEBI:350546"/>
    </reaction>
    <physiologicalReaction direction="left-to-right" evidence="10">
        <dbReference type="Rhea" id="RHEA:51393"/>
    </physiologicalReaction>
</comment>
<dbReference type="Proteomes" id="UP001153712">
    <property type="component" value="Chromosome 4"/>
</dbReference>
<evidence type="ECO:0000256" key="9">
    <source>
        <dbReference type="ARBA" id="ARBA00051711"/>
    </source>
</evidence>
<dbReference type="SUPFAM" id="SSF55729">
    <property type="entry name" value="Acyl-CoA N-acyltransferases (Nat)"/>
    <property type="match status" value="1"/>
</dbReference>
<evidence type="ECO:0000313" key="16">
    <source>
        <dbReference type="Proteomes" id="UP001153712"/>
    </source>
</evidence>
<comment type="similarity">
    <text evidence="4">Belongs to the acetyltransferase family. AANAT subfamily.</text>
</comment>
<comment type="catalytic activity">
    <reaction evidence="7">
        <text>serotonin + octadecanoyl-CoA = N-octadecanoyl-serotonin + CoA + H(+)</text>
        <dbReference type="Rhea" id="RHEA:51400"/>
        <dbReference type="ChEBI" id="CHEBI:15378"/>
        <dbReference type="ChEBI" id="CHEBI:57287"/>
        <dbReference type="ChEBI" id="CHEBI:57394"/>
        <dbReference type="ChEBI" id="CHEBI:134065"/>
        <dbReference type="ChEBI" id="CHEBI:350546"/>
    </reaction>
    <physiologicalReaction direction="left-to-right" evidence="7">
        <dbReference type="Rhea" id="RHEA:51401"/>
    </physiologicalReaction>
</comment>
<evidence type="ECO:0000256" key="7">
    <source>
        <dbReference type="ARBA" id="ARBA00050849"/>
    </source>
</evidence>